<dbReference type="SUPFAM" id="SSF51004">
    <property type="entry name" value="C-terminal (heme d1) domain of cytochrome cd1-nitrite reductase"/>
    <property type="match status" value="1"/>
</dbReference>
<dbReference type="InterPro" id="IPR000601">
    <property type="entry name" value="PKD_dom"/>
</dbReference>
<organism evidence="2 3">
    <name type="scientific">Marinifilum breve</name>
    <dbReference type="NCBI Taxonomy" id="2184082"/>
    <lineage>
        <taxon>Bacteria</taxon>
        <taxon>Pseudomonadati</taxon>
        <taxon>Bacteroidota</taxon>
        <taxon>Bacteroidia</taxon>
        <taxon>Marinilabiliales</taxon>
        <taxon>Marinifilaceae</taxon>
    </lineage>
</organism>
<dbReference type="InterPro" id="IPR035986">
    <property type="entry name" value="PKD_dom_sf"/>
</dbReference>
<dbReference type="Gene3D" id="2.130.10.10">
    <property type="entry name" value="YVTN repeat-like/Quinoprotein amine dehydrogenase"/>
    <property type="match status" value="1"/>
</dbReference>
<dbReference type="SMART" id="SM00089">
    <property type="entry name" value="PKD"/>
    <property type="match status" value="1"/>
</dbReference>
<dbReference type="InterPro" id="IPR015943">
    <property type="entry name" value="WD40/YVTN_repeat-like_dom_sf"/>
</dbReference>
<proteinExistence type="predicted"/>
<comment type="caution">
    <text evidence="2">The sequence shown here is derived from an EMBL/GenBank/DDBJ whole genome shotgun (WGS) entry which is preliminary data.</text>
</comment>
<dbReference type="InterPro" id="IPR022409">
    <property type="entry name" value="PKD/Chitinase_dom"/>
</dbReference>
<protein>
    <recommendedName>
        <fullName evidence="1">PKD domain-containing protein</fullName>
    </recommendedName>
</protein>
<evidence type="ECO:0000313" key="3">
    <source>
        <dbReference type="Proteomes" id="UP000248079"/>
    </source>
</evidence>
<name>A0A2V3ZVF3_9BACT</name>
<sequence length="1591" mass="170633">MKLKTYIVVVVLVLSSFSKILAQGRAGVWYFGENAGLNFNIDPAAPLTDGALDTEEGCATVCNAQGDLLFYTDGITVYNKNHAVMANGNGLDGNVSATQSSIIVQQPGSSVLYYIFTVDAHQNALRNGLRYSIVDMSMNGGLGQVTTKNVVVFRNEVCEKVTAVKHANGTDFWVLTHEWGNRRFLAYQLSAAGLSAAVTSSVGIVHNSDRRSSIGYMKTSPNGSKLAVAIYTENMVELFDFNSSTGQVLNPIQISSYTSPYGVEFSPSGEFLYVSLYTLGELYQFNISSNNQATINGSAQLLGSGAWYYGALQLAPDNRIYLAKTNNSATSGSLNLDVINNPDVAGAGSNFAADSKNLSGRRCWLGLPNFVTSIFSLEFAYQFDCEGDDTEFTITSDLTNIASATWDFGDGTTLTSNVSPFTVTHVFPAAGTYDVNLEVNLISGGTDNVTQSIVINTLPTANDQTMSVWEDVIGGGVASGIDLTALQSAINGGAGITYVWYSDGGLATVVPDPTNVSATNGQQFWVQVDDGNCIDVAVVTVTVNALPQAVDQNPVVCEDNYNSGITSNIDLTQLDNAITNGNALPVTWFHDVGLTNPVTNPTDRTVSNGEVFYAEVSTSTGASVATVTYTVESLPEGNDITIQLWEDTFGSGTASGVDLTSYDSTVSNGSPVVWYEDAAFVNLVSSPGNITVSDGDVFYAFIDNGNCTNRGSVEFIVRSSPIANDQNVSVCEDVAGSGVASNINLTDLNGAINGGTTSTVTWYDDDGFTVLVAEPTNAAVTDGQQFHVLVESGGESNTAVVTYSVLPLPIANDQNITEFEDVPGSMTATAVDLTTHNSAITGGQSVNVEWYLDSALSNLVPNPSAQDVTDGDIFYVLVSNVSCSNVATVQFSVLNTPVARDVFPEVCEDVAGSGSAFVDLSLLENQINEGNGDAFTWFFDWPTEPNGLPTNPIADPTNVNATNGVRYFAAVDDGLNTNVAVVTYIVRALPTALDIVIDVWEDSFGTGLTTGINLLNYNSNISGGSTSTVTWYTDVGLTNAVLTPDNVSVVDNDVFYALVQDANCSNNGSVTFNVRQLPEANDLQIQLCEDTQGSGIVTGYDLTRLETAVNNDPGTVKEWFFDSALTLPVPNPSDVSVSNGDDFFVRVSFGVESNVGQIDFTINPLPQAQNHSVVLCEDSFNTGVVNGEDLRIYESNISSSPGISLVWYADDSFTNAIVNPGNVQISDGDIFYARVWDGTCESFGELDFTITALPETTTVTENLCEETFGSSVIGNVNLTDFESSLSQDPNAMIQWYEDDRLTIPVNDPSNQIVSDQSAYYALVTNSNSCENTARLNFFVNPLPVANDLMIELCEDEAGGGVVDNYNLSDLDQRISGVGSIISWFQDVDLSDAVNTPLSNQISNNLVLYTQVTDGMCENTSTVSFTVNDKPIFDLGADTTIFYTESKVLAPAIEIRFLPGTYLWQDGTTSSTYIVTEEGKYTLVFTDFNGCVGEDDIMVYVDRYRIFVPNAFTPNGDGLNDTFGPVITGDIIGEEIEMYIYNRWGEMIYEFTDLGEGWDGTYKGKPVNTGVYVWTLIINGKSKQDGSVSLIR</sequence>
<dbReference type="CDD" id="cd00146">
    <property type="entry name" value="PKD"/>
    <property type="match status" value="1"/>
</dbReference>
<dbReference type="InterPro" id="IPR026341">
    <property type="entry name" value="T9SS_type_B"/>
</dbReference>
<dbReference type="InterPro" id="IPR013783">
    <property type="entry name" value="Ig-like_fold"/>
</dbReference>
<gene>
    <name evidence="2" type="ORF">DF185_15970</name>
</gene>
<dbReference type="PROSITE" id="PS50093">
    <property type="entry name" value="PKD"/>
    <property type="match status" value="1"/>
</dbReference>
<evidence type="ECO:0000313" key="2">
    <source>
        <dbReference type="EMBL" id="PXX98871.1"/>
    </source>
</evidence>
<dbReference type="OrthoDB" id="993841at2"/>
<dbReference type="Pfam" id="PF13585">
    <property type="entry name" value="CHU_C"/>
    <property type="match status" value="1"/>
</dbReference>
<dbReference type="InterPro" id="IPR011048">
    <property type="entry name" value="Haem_d1_sf"/>
</dbReference>
<dbReference type="NCBIfam" id="TIGR04131">
    <property type="entry name" value="Bac_Flav_CTERM"/>
    <property type="match status" value="1"/>
</dbReference>
<feature type="domain" description="PKD" evidence="1">
    <location>
        <begin position="405"/>
        <end position="455"/>
    </location>
</feature>
<dbReference type="RefSeq" id="WP_110361762.1">
    <property type="nucleotide sequence ID" value="NZ_QFLI01000007.1"/>
</dbReference>
<dbReference type="Gene3D" id="2.60.40.10">
    <property type="entry name" value="Immunoglobulins"/>
    <property type="match status" value="1"/>
</dbReference>
<keyword evidence="3" id="KW-1185">Reference proteome</keyword>
<dbReference type="SUPFAM" id="SSF49299">
    <property type="entry name" value="PKD domain"/>
    <property type="match status" value="1"/>
</dbReference>
<evidence type="ECO:0000259" key="1">
    <source>
        <dbReference type="PROSITE" id="PS50093"/>
    </source>
</evidence>
<dbReference type="EMBL" id="QFLI01000007">
    <property type="protein sequence ID" value="PXX98871.1"/>
    <property type="molecule type" value="Genomic_DNA"/>
</dbReference>
<reference evidence="2 3" key="1">
    <citation type="submission" date="2018-05" db="EMBL/GenBank/DDBJ databases">
        <title>Marinifilum breve JC075T sp. nov., a marine bacterium isolated from Yongle Blue Hole in the South China Sea.</title>
        <authorList>
            <person name="Fu T."/>
        </authorList>
    </citation>
    <scope>NUCLEOTIDE SEQUENCE [LARGE SCALE GENOMIC DNA]</scope>
    <source>
        <strain evidence="2 3">JC075</strain>
    </source>
</reference>
<dbReference type="Pfam" id="PF18911">
    <property type="entry name" value="PKD_4"/>
    <property type="match status" value="1"/>
</dbReference>
<dbReference type="Proteomes" id="UP000248079">
    <property type="component" value="Unassembled WGS sequence"/>
</dbReference>
<accession>A0A2V3ZVF3</accession>